<sequence length="467" mass="51431">MHKKDETMRKKTVDTLIINGDIFTGDRSQPHYRPGAIAISDGVVVAIGREQEILSAYDATRKIDAQGALVHPGFIENHIHSTGLAYHGAPFSPQSGTATKVNYSSMKAATDPEVTAAYAAAAACSMLQRGFTLYFEAGTVIETDAFAETLTKCGMRGMVTAPWGWDDMSSDMTEGYGLNKTLMRRAPPDARRVIDQFKHELARNKDENALVRGYVGLQGCGGSTDDLIREAVRVATESNALLWMHEAFMPCDVAEERRKFGDAAAVRMHRLGALGPFATFAHMNILTEEDIELILAMKPGLSWCPQHALTYQITPPERCWFPYLYREGISVSLSVDTTMRFPIGISGLMSLYLSMVTGDRLNESDPFYMQTIDAARNAGLGDRLGSLTLGKRADVVIREARDITHYSWRDDMGILLSLSSSMIPVDTVLIDGKVVMEKGRLTTMDQDEILAEAMRQRDLLAARVSAA</sequence>
<accession>A0A859QQQ0</accession>
<evidence type="ECO:0000313" key="4">
    <source>
        <dbReference type="EMBL" id="QLL64427.1"/>
    </source>
</evidence>
<dbReference type="EMBL" id="CP041240">
    <property type="protein sequence ID" value="QLL64437.1"/>
    <property type="molecule type" value="Genomic_DNA"/>
</dbReference>
<organism evidence="5 6">
    <name type="scientific">Sinorhizobium mexicanum</name>
    <dbReference type="NCBI Taxonomy" id="375549"/>
    <lineage>
        <taxon>Bacteria</taxon>
        <taxon>Pseudomonadati</taxon>
        <taxon>Pseudomonadota</taxon>
        <taxon>Alphaproteobacteria</taxon>
        <taxon>Hyphomicrobiales</taxon>
        <taxon>Rhizobiaceae</taxon>
        <taxon>Sinorhizobium/Ensifer group</taxon>
        <taxon>Sinorhizobium</taxon>
    </lineage>
</organism>
<dbReference type="Gene3D" id="2.30.40.10">
    <property type="entry name" value="Urease, subunit C, domain 1"/>
    <property type="match status" value="1"/>
</dbReference>
<dbReference type="Proteomes" id="UP000510721">
    <property type="component" value="Plasmid pEmeITTGR7b"/>
</dbReference>
<dbReference type="KEGG" id="emx:FKV68_23755"/>
<feature type="domain" description="Amidohydrolase-related" evidence="3">
    <location>
        <begin position="70"/>
        <end position="435"/>
    </location>
</feature>
<dbReference type="PANTHER" id="PTHR43794">
    <property type="entry name" value="AMINOHYDROLASE SSNA-RELATED"/>
    <property type="match status" value="1"/>
</dbReference>
<keyword evidence="2 5" id="KW-0378">Hydrolase</keyword>
<reference evidence="5 6" key="1">
    <citation type="submission" date="2019-06" db="EMBL/GenBank/DDBJ databases">
        <title>Complete genome sequence of Ensifer mexicanus ITTG R7 isolated from nodules of Acacia angustissima (Mill.) Kuntze.</title>
        <authorList>
            <person name="Rincon-Rosales R."/>
            <person name="Rogel M.A."/>
            <person name="Guerrero G."/>
            <person name="Rincon-Molina C.I."/>
            <person name="Lopez-Lopez A."/>
            <person name="Martinez-Romero E."/>
        </authorList>
    </citation>
    <scope>NUCLEOTIDE SEQUENCE [LARGE SCALE GENOMIC DNA]</scope>
    <source>
        <strain evidence="5 6">ITTG R7</strain>
        <plasmid evidence="5">pEmeITTGR7b</plasmid>
        <plasmid evidence="6">pemeittgr7b</plasmid>
    </source>
</reference>
<dbReference type="GO" id="GO:0016810">
    <property type="term" value="F:hydrolase activity, acting on carbon-nitrogen (but not peptide) bonds"/>
    <property type="evidence" value="ECO:0007669"/>
    <property type="project" value="InterPro"/>
</dbReference>
<dbReference type="AlphaFoldDB" id="A0A859QQQ0"/>
<dbReference type="InterPro" id="IPR011059">
    <property type="entry name" value="Metal-dep_hydrolase_composite"/>
</dbReference>
<dbReference type="InterPro" id="IPR050287">
    <property type="entry name" value="MTA/SAH_deaminase"/>
</dbReference>
<dbReference type="EMBL" id="CP041240">
    <property type="protein sequence ID" value="QLL64427.1"/>
    <property type="molecule type" value="Genomic_DNA"/>
</dbReference>
<dbReference type="InterPro" id="IPR032466">
    <property type="entry name" value="Metal_Hydrolase"/>
</dbReference>
<comment type="similarity">
    <text evidence="1">Belongs to the metallo-dependent hydrolases superfamily. ATZ/TRZ family.</text>
</comment>
<geneLocation type="plasmid" evidence="6">
    <name>pemeittgr7b</name>
</geneLocation>
<name>A0A859QQQ0_9HYPH</name>
<evidence type="ECO:0000313" key="5">
    <source>
        <dbReference type="EMBL" id="QLL64437.1"/>
    </source>
</evidence>
<evidence type="ECO:0000313" key="6">
    <source>
        <dbReference type="Proteomes" id="UP000510721"/>
    </source>
</evidence>
<dbReference type="Gene3D" id="3.20.20.140">
    <property type="entry name" value="Metal-dependent hydrolases"/>
    <property type="match status" value="1"/>
</dbReference>
<evidence type="ECO:0000256" key="1">
    <source>
        <dbReference type="ARBA" id="ARBA00006745"/>
    </source>
</evidence>
<evidence type="ECO:0000256" key="2">
    <source>
        <dbReference type="ARBA" id="ARBA00022801"/>
    </source>
</evidence>
<dbReference type="PANTHER" id="PTHR43794:SF11">
    <property type="entry name" value="AMIDOHYDROLASE-RELATED DOMAIN-CONTAINING PROTEIN"/>
    <property type="match status" value="1"/>
</dbReference>
<dbReference type="Pfam" id="PF01979">
    <property type="entry name" value="Amidohydro_1"/>
    <property type="match status" value="1"/>
</dbReference>
<dbReference type="SUPFAM" id="SSF51556">
    <property type="entry name" value="Metallo-dependent hydrolases"/>
    <property type="match status" value="1"/>
</dbReference>
<proteinExistence type="inferred from homology"/>
<keyword evidence="5" id="KW-0614">Plasmid</keyword>
<dbReference type="SUPFAM" id="SSF51338">
    <property type="entry name" value="Composite domain of metallo-dependent hydrolases"/>
    <property type="match status" value="1"/>
</dbReference>
<geneLocation type="plasmid" evidence="5">
    <name>pEmeITTGR7b</name>
</geneLocation>
<gene>
    <name evidence="4" type="ORF">FKV68_23685</name>
    <name evidence="5" type="ORF">FKV68_23755</name>
</gene>
<keyword evidence="6" id="KW-1185">Reference proteome</keyword>
<dbReference type="KEGG" id="emx:FKV68_23685"/>
<protein>
    <submittedName>
        <fullName evidence="5">Amidohydrolase family protein</fullName>
    </submittedName>
</protein>
<evidence type="ECO:0000259" key="3">
    <source>
        <dbReference type="Pfam" id="PF01979"/>
    </source>
</evidence>
<dbReference type="InterPro" id="IPR006680">
    <property type="entry name" value="Amidohydro-rel"/>
</dbReference>